<keyword evidence="6" id="KW-1185">Reference proteome</keyword>
<feature type="region of interest" description="Disordered" evidence="4">
    <location>
        <begin position="207"/>
        <end position="244"/>
    </location>
</feature>
<accession>A0A9P6CRK8</accession>
<sequence length="244" mass="27958">MSTTNPSPSMQLRWTLHILQASSFPIHDATLLREILTISFRPPTPLFQPFSPNDIMKGQYNLNDDTLQEHCLNKVYLVTGKFFHTRKHRLCQIRGTKLLWRLWKANSLNILLDFKLTFVTVVFNYASPFFLKNILDLIGEEHPTPESRTQAYIYAFLTLAASVGKVQAEVQHFWFGRRAAERIRSELMASIYDKALKRKDFSGIVDEEKEGESAKEPALNAAETNGSKRQAKAKKKENESNLLG</sequence>
<dbReference type="AlphaFoldDB" id="A0A9P6CRK8"/>
<evidence type="ECO:0000256" key="4">
    <source>
        <dbReference type="SAM" id="MobiDB-lite"/>
    </source>
</evidence>
<dbReference type="SUPFAM" id="SSF90123">
    <property type="entry name" value="ABC transporter transmembrane region"/>
    <property type="match status" value="1"/>
</dbReference>
<keyword evidence="2" id="KW-1133">Transmembrane helix</keyword>
<dbReference type="OrthoDB" id="6500128at2759"/>
<evidence type="ECO:0000313" key="6">
    <source>
        <dbReference type="Proteomes" id="UP000807469"/>
    </source>
</evidence>
<gene>
    <name evidence="5" type="ORF">BDN70DRAFT_901500</name>
</gene>
<keyword evidence="3" id="KW-0472">Membrane</keyword>
<name>A0A9P6CRK8_9AGAR</name>
<dbReference type="GO" id="GO:0005524">
    <property type="term" value="F:ATP binding"/>
    <property type="evidence" value="ECO:0007669"/>
    <property type="project" value="InterPro"/>
</dbReference>
<dbReference type="InterPro" id="IPR036640">
    <property type="entry name" value="ABC1_TM_sf"/>
</dbReference>
<dbReference type="EMBL" id="MU155728">
    <property type="protein sequence ID" value="KAF9471235.1"/>
    <property type="molecule type" value="Genomic_DNA"/>
</dbReference>
<comment type="caution">
    <text evidence="5">The sequence shown here is derived from an EMBL/GenBank/DDBJ whole genome shotgun (WGS) entry which is preliminary data.</text>
</comment>
<dbReference type="Proteomes" id="UP000807469">
    <property type="component" value="Unassembled WGS sequence"/>
</dbReference>
<proteinExistence type="predicted"/>
<dbReference type="Gene3D" id="1.20.1560.10">
    <property type="entry name" value="ABC transporter type 1, transmembrane domain"/>
    <property type="match status" value="1"/>
</dbReference>
<dbReference type="GO" id="GO:0016020">
    <property type="term" value="C:membrane"/>
    <property type="evidence" value="ECO:0007669"/>
    <property type="project" value="InterPro"/>
</dbReference>
<evidence type="ECO:0000256" key="2">
    <source>
        <dbReference type="ARBA" id="ARBA00022989"/>
    </source>
</evidence>
<evidence type="ECO:0000256" key="3">
    <source>
        <dbReference type="ARBA" id="ARBA00023136"/>
    </source>
</evidence>
<evidence type="ECO:0000313" key="5">
    <source>
        <dbReference type="EMBL" id="KAF9471235.1"/>
    </source>
</evidence>
<evidence type="ECO:0000256" key="1">
    <source>
        <dbReference type="ARBA" id="ARBA00022692"/>
    </source>
</evidence>
<protein>
    <submittedName>
        <fullName evidence="5">Uncharacterized protein</fullName>
    </submittedName>
</protein>
<reference evidence="5" key="1">
    <citation type="submission" date="2020-11" db="EMBL/GenBank/DDBJ databases">
        <authorList>
            <consortium name="DOE Joint Genome Institute"/>
            <person name="Ahrendt S."/>
            <person name="Riley R."/>
            <person name="Andreopoulos W."/>
            <person name="Labutti K."/>
            <person name="Pangilinan J."/>
            <person name="Ruiz-Duenas F.J."/>
            <person name="Barrasa J.M."/>
            <person name="Sanchez-Garcia M."/>
            <person name="Camarero S."/>
            <person name="Miyauchi S."/>
            <person name="Serrano A."/>
            <person name="Linde D."/>
            <person name="Babiker R."/>
            <person name="Drula E."/>
            <person name="Ayuso-Fernandez I."/>
            <person name="Pacheco R."/>
            <person name="Padilla G."/>
            <person name="Ferreira P."/>
            <person name="Barriuso J."/>
            <person name="Kellner H."/>
            <person name="Castanera R."/>
            <person name="Alfaro M."/>
            <person name="Ramirez L."/>
            <person name="Pisabarro A.G."/>
            <person name="Kuo A."/>
            <person name="Tritt A."/>
            <person name="Lipzen A."/>
            <person name="He G."/>
            <person name="Yan M."/>
            <person name="Ng V."/>
            <person name="Cullen D."/>
            <person name="Martin F."/>
            <person name="Rosso M.-N."/>
            <person name="Henrissat B."/>
            <person name="Hibbett D."/>
            <person name="Martinez A.T."/>
            <person name="Grigoriev I.V."/>
        </authorList>
    </citation>
    <scope>NUCLEOTIDE SEQUENCE</scope>
    <source>
        <strain evidence="5">CIRM-BRFM 674</strain>
    </source>
</reference>
<organism evidence="5 6">
    <name type="scientific">Pholiota conissans</name>
    <dbReference type="NCBI Taxonomy" id="109636"/>
    <lineage>
        <taxon>Eukaryota</taxon>
        <taxon>Fungi</taxon>
        <taxon>Dikarya</taxon>
        <taxon>Basidiomycota</taxon>
        <taxon>Agaricomycotina</taxon>
        <taxon>Agaricomycetes</taxon>
        <taxon>Agaricomycetidae</taxon>
        <taxon>Agaricales</taxon>
        <taxon>Agaricineae</taxon>
        <taxon>Strophariaceae</taxon>
        <taxon>Pholiota</taxon>
    </lineage>
</organism>
<keyword evidence="1" id="KW-0812">Transmembrane</keyword>